<comment type="caution">
    <text evidence="4">The sequence shown here is derived from an EMBL/GenBank/DDBJ whole genome shotgun (WGS) entry which is preliminary data.</text>
</comment>
<comment type="similarity">
    <text evidence="1">Belongs to the aldehyde dehydrogenase family.</text>
</comment>
<dbReference type="InterPro" id="IPR016162">
    <property type="entry name" value="Ald_DH_N"/>
</dbReference>
<dbReference type="Gene3D" id="3.40.605.10">
    <property type="entry name" value="Aldehyde Dehydrogenase, Chain A, domain 1"/>
    <property type="match status" value="1"/>
</dbReference>
<evidence type="ECO:0000313" key="5">
    <source>
        <dbReference type="Proteomes" id="UP000320176"/>
    </source>
</evidence>
<name>A0A5C6B1D9_9BACT</name>
<protein>
    <submittedName>
        <fullName evidence="4">Succinate-semialdehyde dehydrogenase [NADP(+)]</fullName>
        <ecNumber evidence="4">1.2.1.79</ecNumber>
    </submittedName>
</protein>
<dbReference type="SUPFAM" id="SSF53720">
    <property type="entry name" value="ALDH-like"/>
    <property type="match status" value="1"/>
</dbReference>
<dbReference type="Pfam" id="PF00171">
    <property type="entry name" value="Aldedh"/>
    <property type="match status" value="1"/>
</dbReference>
<reference evidence="4 5" key="1">
    <citation type="submission" date="2019-02" db="EMBL/GenBank/DDBJ databases">
        <title>Deep-cultivation of Planctomycetes and their phenomic and genomic characterization uncovers novel biology.</title>
        <authorList>
            <person name="Wiegand S."/>
            <person name="Jogler M."/>
            <person name="Boedeker C."/>
            <person name="Pinto D."/>
            <person name="Vollmers J."/>
            <person name="Rivas-Marin E."/>
            <person name="Kohn T."/>
            <person name="Peeters S.H."/>
            <person name="Heuer A."/>
            <person name="Rast P."/>
            <person name="Oberbeckmann S."/>
            <person name="Bunk B."/>
            <person name="Jeske O."/>
            <person name="Meyerdierks A."/>
            <person name="Storesund J.E."/>
            <person name="Kallscheuer N."/>
            <person name="Luecker S."/>
            <person name="Lage O.M."/>
            <person name="Pohl T."/>
            <person name="Merkel B.J."/>
            <person name="Hornburger P."/>
            <person name="Mueller R.-W."/>
            <person name="Bruemmer F."/>
            <person name="Labrenz M."/>
            <person name="Spormann A.M."/>
            <person name="Op Den Camp H."/>
            <person name="Overmann J."/>
            <person name="Amann R."/>
            <person name="Jetten M.S.M."/>
            <person name="Mascher T."/>
            <person name="Medema M.H."/>
            <person name="Devos D.P."/>
            <person name="Kaster A.-K."/>
            <person name="Ovreas L."/>
            <person name="Rohde M."/>
            <person name="Galperin M.Y."/>
            <person name="Jogler C."/>
        </authorList>
    </citation>
    <scope>NUCLEOTIDE SEQUENCE [LARGE SCALE GENOMIC DNA]</scope>
    <source>
        <strain evidence="4 5">Pla52n</strain>
    </source>
</reference>
<dbReference type="InterPro" id="IPR016163">
    <property type="entry name" value="Ald_DH_C"/>
</dbReference>
<proteinExistence type="inferred from homology"/>
<gene>
    <name evidence="4" type="primary">gabD</name>
    <name evidence="4" type="ORF">Pla52n_17190</name>
</gene>
<evidence type="ECO:0000256" key="2">
    <source>
        <dbReference type="ARBA" id="ARBA00023002"/>
    </source>
</evidence>
<accession>A0A5C6B1D9</accession>
<evidence type="ECO:0000313" key="4">
    <source>
        <dbReference type="EMBL" id="TWU06003.1"/>
    </source>
</evidence>
<dbReference type="PANTHER" id="PTHR42804:SF1">
    <property type="entry name" value="ALDEHYDE DEHYDROGENASE-RELATED"/>
    <property type="match status" value="1"/>
</dbReference>
<dbReference type="AlphaFoldDB" id="A0A5C6B1D9"/>
<dbReference type="Gene3D" id="3.40.309.10">
    <property type="entry name" value="Aldehyde Dehydrogenase, Chain A, domain 2"/>
    <property type="match status" value="1"/>
</dbReference>
<dbReference type="InterPro" id="IPR016161">
    <property type="entry name" value="Ald_DH/histidinol_DH"/>
</dbReference>
<dbReference type="Proteomes" id="UP000320176">
    <property type="component" value="Unassembled WGS sequence"/>
</dbReference>
<evidence type="ECO:0000256" key="1">
    <source>
        <dbReference type="ARBA" id="ARBA00009986"/>
    </source>
</evidence>
<evidence type="ECO:0000259" key="3">
    <source>
        <dbReference type="Pfam" id="PF00171"/>
    </source>
</evidence>
<feature type="domain" description="Aldehyde dehydrogenase" evidence="3">
    <location>
        <begin position="61"/>
        <end position="474"/>
    </location>
</feature>
<keyword evidence="5" id="KW-1185">Reference proteome</keyword>
<dbReference type="EC" id="1.2.1.79" evidence="4"/>
<keyword evidence="2 4" id="KW-0560">Oxidoreductase</keyword>
<dbReference type="GO" id="GO:0036243">
    <property type="term" value="F:succinate-semialdehyde dehydrogenase (NADP+) activity"/>
    <property type="evidence" value="ECO:0007669"/>
    <property type="project" value="UniProtKB-EC"/>
</dbReference>
<organism evidence="4 5">
    <name type="scientific">Stieleria varia</name>
    <dbReference type="NCBI Taxonomy" id="2528005"/>
    <lineage>
        <taxon>Bacteria</taxon>
        <taxon>Pseudomonadati</taxon>
        <taxon>Planctomycetota</taxon>
        <taxon>Planctomycetia</taxon>
        <taxon>Pirellulales</taxon>
        <taxon>Pirellulaceae</taxon>
        <taxon>Stieleria</taxon>
    </lineage>
</organism>
<dbReference type="EMBL" id="SJPN01000002">
    <property type="protein sequence ID" value="TWU06003.1"/>
    <property type="molecule type" value="Genomic_DNA"/>
</dbReference>
<dbReference type="PANTHER" id="PTHR42804">
    <property type="entry name" value="ALDEHYDE DEHYDROGENASE"/>
    <property type="match status" value="1"/>
</dbReference>
<sequence>MPILQSLNPQHGLESTNHLRVAAHLIIGPPASNFRCETPGRTVRSSWFADQGASADLDSSTTNWQRLPTPQRCRLIGGAATFVARAADELVAACQSDQRTDPAETIASELLPLCSALKFIQRRGRKVLADRHCGWWGRPLWLWGASARVSRVPHGRVLVLGTWNYPVLLPGVQVAQALAGGNQVFLKPAPGTERASELLAKCFYDAGVPVHQLQVLDSTTEAAVAQMNSGVELVVLTGAADTGRKVLAAAATSLTHSIMELSGCDAAIVLPGADLKRVVRALAFGLRFNSGATCIGPRRLMVPPEFMPALMDALKAEFADDESVVVHPAARFGAASLIQDALDHGASDLLGVFDRDRLIETGQMQIVLLGDVQPDHDIASADVFAPVLSIMSVESLQQAIQWVNQCPYRLAASVFGPKSEALKVANQLSVGTVIVNDLIAPTADPRLPLGGRGESGFGVTRGAEGLLAMTVPRVVSVRKGNIAPHLEPRRASDQQLLGGLLQFSHGGTLKCRIAGLRRMVKAGKNRDNRDGEAS</sequence>
<dbReference type="InterPro" id="IPR015590">
    <property type="entry name" value="Aldehyde_DH_dom"/>
</dbReference>